<feature type="transmembrane region" description="Helical" evidence="7">
    <location>
        <begin position="135"/>
        <end position="154"/>
    </location>
</feature>
<accession>A0ABN3VFH0</accession>
<dbReference type="CDD" id="cd06261">
    <property type="entry name" value="TM_PBP2"/>
    <property type="match status" value="1"/>
</dbReference>
<dbReference type="Proteomes" id="UP001500979">
    <property type="component" value="Unassembled WGS sequence"/>
</dbReference>
<feature type="transmembrane region" description="Helical" evidence="7">
    <location>
        <begin position="102"/>
        <end position="123"/>
    </location>
</feature>
<keyword evidence="6 7" id="KW-0472">Membrane</keyword>
<evidence type="ECO:0000256" key="7">
    <source>
        <dbReference type="RuleBase" id="RU363032"/>
    </source>
</evidence>
<dbReference type="PANTHER" id="PTHR30614">
    <property type="entry name" value="MEMBRANE COMPONENT OF AMINO ACID ABC TRANSPORTER"/>
    <property type="match status" value="1"/>
</dbReference>
<reference evidence="9 10" key="1">
    <citation type="journal article" date="2019" name="Int. J. Syst. Evol. Microbiol.">
        <title>The Global Catalogue of Microorganisms (GCM) 10K type strain sequencing project: providing services to taxonomists for standard genome sequencing and annotation.</title>
        <authorList>
            <consortium name="The Broad Institute Genomics Platform"/>
            <consortium name="The Broad Institute Genome Sequencing Center for Infectious Disease"/>
            <person name="Wu L."/>
            <person name="Ma J."/>
        </authorList>
    </citation>
    <scope>NUCLEOTIDE SEQUENCE [LARGE SCALE GENOMIC DNA]</scope>
    <source>
        <strain evidence="9 10">JCM 9383</strain>
    </source>
</reference>
<dbReference type="PANTHER" id="PTHR30614:SF21">
    <property type="entry name" value="AMINO ACID ABC TRANSPORTER PERMEASE"/>
    <property type="match status" value="1"/>
</dbReference>
<evidence type="ECO:0000256" key="6">
    <source>
        <dbReference type="ARBA" id="ARBA00023136"/>
    </source>
</evidence>
<proteinExistence type="inferred from homology"/>
<evidence type="ECO:0000256" key="4">
    <source>
        <dbReference type="ARBA" id="ARBA00022692"/>
    </source>
</evidence>
<dbReference type="InterPro" id="IPR010065">
    <property type="entry name" value="AA_ABC_transptr_permease_3TM"/>
</dbReference>
<evidence type="ECO:0000313" key="10">
    <source>
        <dbReference type="Proteomes" id="UP001500979"/>
    </source>
</evidence>
<comment type="caution">
    <text evidence="9">The sequence shown here is derived from an EMBL/GenBank/DDBJ whole genome shotgun (WGS) entry which is preliminary data.</text>
</comment>
<evidence type="ECO:0000256" key="3">
    <source>
        <dbReference type="ARBA" id="ARBA00022475"/>
    </source>
</evidence>
<dbReference type="EMBL" id="BAAAUX010000016">
    <property type="protein sequence ID" value="GAA2800082.1"/>
    <property type="molecule type" value="Genomic_DNA"/>
</dbReference>
<organism evidence="9 10">
    <name type="scientific">Saccharopolyspora taberi</name>
    <dbReference type="NCBI Taxonomy" id="60895"/>
    <lineage>
        <taxon>Bacteria</taxon>
        <taxon>Bacillati</taxon>
        <taxon>Actinomycetota</taxon>
        <taxon>Actinomycetes</taxon>
        <taxon>Pseudonocardiales</taxon>
        <taxon>Pseudonocardiaceae</taxon>
        <taxon>Saccharopolyspora</taxon>
    </lineage>
</organism>
<evidence type="ECO:0000256" key="2">
    <source>
        <dbReference type="ARBA" id="ARBA00022448"/>
    </source>
</evidence>
<sequence>MSSVLFDSPGPRARARNRIISVVSTVAVLAVLGYVVLRFYSTGQFDASKWEWLLYEQIQLELLGALGNTVAAFASGAVLALLFGAVFALGRLSDHAWVRVPCAAVVEFFRAIPLVILIFFLYYAAPTLGVNFGQYWSVVLGLTLYNGSVLAETFRAGVTALPKGQSEAAYSVGMRKNQVMRFVVLPQAVRTMLPAIISQLVVLLKDSALGFLITYQELLYYARYLGGIPTLDRPIIPVSIVVAAMYIAMCLLLTWAATYVERRNRLGKKTRQIAPAEERVAATGVAGD</sequence>
<comment type="subcellular location">
    <subcellularLocation>
        <location evidence="1 7">Cell membrane</location>
        <topology evidence="1 7">Multi-pass membrane protein</topology>
    </subcellularLocation>
</comment>
<keyword evidence="4 7" id="KW-0812">Transmembrane</keyword>
<protein>
    <submittedName>
        <fullName evidence="9">Amino acid ABC transporter permease</fullName>
    </submittedName>
</protein>
<dbReference type="SUPFAM" id="SSF161098">
    <property type="entry name" value="MetI-like"/>
    <property type="match status" value="1"/>
</dbReference>
<feature type="domain" description="ABC transmembrane type-1" evidence="8">
    <location>
        <begin position="66"/>
        <end position="257"/>
    </location>
</feature>
<keyword evidence="2 7" id="KW-0813">Transport</keyword>
<keyword evidence="3" id="KW-1003">Cell membrane</keyword>
<evidence type="ECO:0000256" key="1">
    <source>
        <dbReference type="ARBA" id="ARBA00004651"/>
    </source>
</evidence>
<dbReference type="PROSITE" id="PS50928">
    <property type="entry name" value="ABC_TM1"/>
    <property type="match status" value="1"/>
</dbReference>
<evidence type="ECO:0000259" key="8">
    <source>
        <dbReference type="PROSITE" id="PS50928"/>
    </source>
</evidence>
<keyword evidence="5 7" id="KW-1133">Transmembrane helix</keyword>
<dbReference type="Gene3D" id="1.10.3720.10">
    <property type="entry name" value="MetI-like"/>
    <property type="match status" value="1"/>
</dbReference>
<feature type="transmembrane region" description="Helical" evidence="7">
    <location>
        <begin position="235"/>
        <end position="260"/>
    </location>
</feature>
<dbReference type="NCBIfam" id="TIGR01726">
    <property type="entry name" value="HEQRo_perm_3TM"/>
    <property type="match status" value="1"/>
</dbReference>
<feature type="transmembrane region" description="Helical" evidence="7">
    <location>
        <begin position="20"/>
        <end position="40"/>
    </location>
</feature>
<evidence type="ECO:0000256" key="5">
    <source>
        <dbReference type="ARBA" id="ARBA00022989"/>
    </source>
</evidence>
<evidence type="ECO:0000313" key="9">
    <source>
        <dbReference type="EMBL" id="GAA2800082.1"/>
    </source>
</evidence>
<dbReference type="InterPro" id="IPR043429">
    <property type="entry name" value="ArtM/GltK/GlnP/TcyL/YhdX-like"/>
</dbReference>
<keyword evidence="10" id="KW-1185">Reference proteome</keyword>
<comment type="similarity">
    <text evidence="7">Belongs to the binding-protein-dependent transport system permease family.</text>
</comment>
<gene>
    <name evidence="9" type="ORF">GCM10010470_38960</name>
</gene>
<dbReference type="InterPro" id="IPR000515">
    <property type="entry name" value="MetI-like"/>
</dbReference>
<dbReference type="InterPro" id="IPR035906">
    <property type="entry name" value="MetI-like_sf"/>
</dbReference>
<name>A0ABN3VFH0_9PSEU</name>
<dbReference type="Pfam" id="PF00528">
    <property type="entry name" value="BPD_transp_1"/>
    <property type="match status" value="1"/>
</dbReference>
<feature type="transmembrane region" description="Helical" evidence="7">
    <location>
        <begin position="70"/>
        <end position="90"/>
    </location>
</feature>
<dbReference type="RefSeq" id="WP_344681708.1">
    <property type="nucleotide sequence ID" value="NZ_BAAAUX010000016.1"/>
</dbReference>